<evidence type="ECO:0000313" key="1">
    <source>
        <dbReference type="EMBL" id="CAB3992320.1"/>
    </source>
</evidence>
<dbReference type="EMBL" id="CACRXK020002023">
    <property type="protein sequence ID" value="CAB3992320.1"/>
    <property type="molecule type" value="Genomic_DNA"/>
</dbReference>
<dbReference type="AlphaFoldDB" id="A0A6S7H7L4"/>
<name>A0A6S7H7L4_PARCT</name>
<dbReference type="OrthoDB" id="10051466at2759"/>
<gene>
    <name evidence="1" type="ORF">PACLA_8A054175</name>
</gene>
<keyword evidence="2" id="KW-1185">Reference proteome</keyword>
<accession>A0A6S7H7L4</accession>
<comment type="caution">
    <text evidence="1">The sequence shown here is derived from an EMBL/GenBank/DDBJ whole genome shotgun (WGS) entry which is preliminary data.</text>
</comment>
<evidence type="ECO:0000313" key="2">
    <source>
        <dbReference type="Proteomes" id="UP001152795"/>
    </source>
</evidence>
<organism evidence="1 2">
    <name type="scientific">Paramuricea clavata</name>
    <name type="common">Red gorgonian</name>
    <name type="synonym">Violescent sea-whip</name>
    <dbReference type="NCBI Taxonomy" id="317549"/>
    <lineage>
        <taxon>Eukaryota</taxon>
        <taxon>Metazoa</taxon>
        <taxon>Cnidaria</taxon>
        <taxon>Anthozoa</taxon>
        <taxon>Octocorallia</taxon>
        <taxon>Malacalcyonacea</taxon>
        <taxon>Plexauridae</taxon>
        <taxon>Paramuricea</taxon>
    </lineage>
</organism>
<proteinExistence type="predicted"/>
<reference evidence="1" key="1">
    <citation type="submission" date="2020-04" db="EMBL/GenBank/DDBJ databases">
        <authorList>
            <person name="Alioto T."/>
            <person name="Alioto T."/>
            <person name="Gomez Garrido J."/>
        </authorList>
    </citation>
    <scope>NUCLEOTIDE SEQUENCE</scope>
    <source>
        <strain evidence="1">A484AB</strain>
    </source>
</reference>
<protein>
    <submittedName>
        <fullName evidence="1">Uncharacterized protein</fullName>
    </submittedName>
</protein>
<dbReference type="Proteomes" id="UP001152795">
    <property type="component" value="Unassembled WGS sequence"/>
</dbReference>
<sequence length="451" mass="52222">MSVKKCFVLLFSALVAINILATVYFHWMKHERKGMVMVAHRYDSAVETPVTLFMRMTSLHVKRFYCDFFRTAVLFWPASYGKLVLVFDQESLQDHKLAKIIQRQFDQFFPDRKLEILYEPLPMNHETLLKRPWRARDTGYNRQIWSSFFNDLYTNDTVIAWVDSDSAFCTSVTRNSMYNGTRLRVAGTDCTFSKEAFVRHCVKSVEISIGLPAVADFMLHFPIYIYRDTYANCREYLMRRYKARNFEEVYRNISSYAVICPVTTILNYAWHFERDRYDWSLKICSAPLDEYNKRFKPSATIRPYDIQPVMAAPQSSVHTGSPSSAYRSAQLILASYCLSHKAAGHNLTFCTGKRNLPLSNNLILFKYKAAPLTCNGSCLDVLQRHHNLVGSEILENKRRLEWSDVEIVDKLVKEINATCPERRETRKGNSKDNLISIVNVLICLGVGDVAM</sequence>